<evidence type="ECO:0000313" key="3">
    <source>
        <dbReference type="EMBL" id="OOF98065.1"/>
    </source>
</evidence>
<keyword evidence="1" id="KW-0704">Schiff base</keyword>
<comment type="pathway">
    <text evidence="2">Carbohydrate degradation; pentose phosphate pathway; D-glyceraldehyde 3-phosphate and beta-D-fructose 6-phosphate from D-ribose 5-phosphate and D-xylulose 5-phosphate (non-oxidative stage): step 2/3.</text>
</comment>
<dbReference type="PANTHER" id="PTHR10683:SF34">
    <property type="entry name" value="TRANSALDOLASE"/>
    <property type="match status" value="1"/>
</dbReference>
<evidence type="ECO:0000256" key="2">
    <source>
        <dbReference type="RuleBase" id="RU000501"/>
    </source>
</evidence>
<dbReference type="STRING" id="602072.A0A1R3RU89"/>
<accession>A0A1R3RU89</accession>
<reference evidence="4" key="1">
    <citation type="journal article" date="2017" name="Genome Biol.">
        <title>Comparative genomics reveals high biological diversity and specific adaptations in the industrially and medically important fungal genus Aspergillus.</title>
        <authorList>
            <person name="de Vries R.P."/>
            <person name="Riley R."/>
            <person name="Wiebenga A."/>
            <person name="Aguilar-Osorio G."/>
            <person name="Amillis S."/>
            <person name="Uchima C.A."/>
            <person name="Anderluh G."/>
            <person name="Asadollahi M."/>
            <person name="Askin M."/>
            <person name="Barry K."/>
            <person name="Battaglia E."/>
            <person name="Bayram O."/>
            <person name="Benocci T."/>
            <person name="Braus-Stromeyer S.A."/>
            <person name="Caldana C."/>
            <person name="Canovas D."/>
            <person name="Cerqueira G.C."/>
            <person name="Chen F."/>
            <person name="Chen W."/>
            <person name="Choi C."/>
            <person name="Clum A."/>
            <person name="Dos Santos R.A."/>
            <person name="Damasio A.R."/>
            <person name="Diallinas G."/>
            <person name="Emri T."/>
            <person name="Fekete E."/>
            <person name="Flipphi M."/>
            <person name="Freyberg S."/>
            <person name="Gallo A."/>
            <person name="Gournas C."/>
            <person name="Habgood R."/>
            <person name="Hainaut M."/>
            <person name="Harispe M.L."/>
            <person name="Henrissat B."/>
            <person name="Hilden K.S."/>
            <person name="Hope R."/>
            <person name="Hossain A."/>
            <person name="Karabika E."/>
            <person name="Karaffa L."/>
            <person name="Karanyi Z."/>
            <person name="Krasevec N."/>
            <person name="Kuo A."/>
            <person name="Kusch H."/>
            <person name="LaButti K."/>
            <person name="Lagendijk E.L."/>
            <person name="Lapidus A."/>
            <person name="Levasseur A."/>
            <person name="Lindquist E."/>
            <person name="Lipzen A."/>
            <person name="Logrieco A.F."/>
            <person name="MacCabe A."/>
            <person name="Maekelae M.R."/>
            <person name="Malavazi I."/>
            <person name="Melin P."/>
            <person name="Meyer V."/>
            <person name="Mielnichuk N."/>
            <person name="Miskei M."/>
            <person name="Molnar A.P."/>
            <person name="Mule G."/>
            <person name="Ngan C.Y."/>
            <person name="Orejas M."/>
            <person name="Orosz E."/>
            <person name="Ouedraogo J.P."/>
            <person name="Overkamp K.M."/>
            <person name="Park H.-S."/>
            <person name="Perrone G."/>
            <person name="Piumi F."/>
            <person name="Punt P.J."/>
            <person name="Ram A.F."/>
            <person name="Ramon A."/>
            <person name="Rauscher S."/>
            <person name="Record E."/>
            <person name="Riano-Pachon D.M."/>
            <person name="Robert V."/>
            <person name="Roehrig J."/>
            <person name="Ruller R."/>
            <person name="Salamov A."/>
            <person name="Salih N.S."/>
            <person name="Samson R.A."/>
            <person name="Sandor E."/>
            <person name="Sanguinetti M."/>
            <person name="Schuetze T."/>
            <person name="Sepcic K."/>
            <person name="Shelest E."/>
            <person name="Sherlock G."/>
            <person name="Sophianopoulou V."/>
            <person name="Squina F.M."/>
            <person name="Sun H."/>
            <person name="Susca A."/>
            <person name="Todd R.B."/>
            <person name="Tsang A."/>
            <person name="Unkles S.E."/>
            <person name="van de Wiele N."/>
            <person name="van Rossen-Uffink D."/>
            <person name="Oliveira J.V."/>
            <person name="Vesth T.C."/>
            <person name="Visser J."/>
            <person name="Yu J.-H."/>
            <person name="Zhou M."/>
            <person name="Andersen M.R."/>
            <person name="Archer D.B."/>
            <person name="Baker S.E."/>
            <person name="Benoit I."/>
            <person name="Brakhage A.A."/>
            <person name="Braus G.H."/>
            <person name="Fischer R."/>
            <person name="Frisvad J.C."/>
            <person name="Goldman G.H."/>
            <person name="Houbraken J."/>
            <person name="Oakley B."/>
            <person name="Pocsi I."/>
            <person name="Scazzocchio C."/>
            <person name="Seiboth B."/>
            <person name="vanKuyk P.A."/>
            <person name="Wortman J."/>
            <person name="Dyer P.S."/>
            <person name="Grigoriev I.V."/>
        </authorList>
    </citation>
    <scope>NUCLEOTIDE SEQUENCE [LARGE SCALE GENOMIC DNA]</scope>
    <source>
        <strain evidence="4">ITEM 5010</strain>
    </source>
</reference>
<dbReference type="InterPro" id="IPR001585">
    <property type="entry name" value="TAL/FSA"/>
</dbReference>
<dbReference type="GO" id="GO:0009052">
    <property type="term" value="P:pentose-phosphate shunt, non-oxidative branch"/>
    <property type="evidence" value="ECO:0007669"/>
    <property type="project" value="TreeGrafter"/>
</dbReference>
<dbReference type="AlphaFoldDB" id="A0A1R3RU89"/>
<evidence type="ECO:0000256" key="1">
    <source>
        <dbReference type="ARBA" id="ARBA00023270"/>
    </source>
</evidence>
<dbReference type="GO" id="GO:0004801">
    <property type="term" value="F:transaldolase activity"/>
    <property type="evidence" value="ECO:0007669"/>
    <property type="project" value="UniProtKB-EC"/>
</dbReference>
<dbReference type="InterPro" id="IPR018225">
    <property type="entry name" value="Transaldolase_AS"/>
</dbReference>
<sequence length="342" mass="37809">MASSTVNVLEYLRSHTQVDLDALDIEVAKKMALGRPFEDATSNPIDIFTQLQNPANAGLAEQSLLTASELHPLHPTLRLEELAVEVAATILTIRIIPHIHGKVHLMVNPHYAYDTQNILNTTRRYHSILHHLNPTYDPSRIVMKVPATWEGMQACKILTADDTPLRIQTLATTVFSMQQCILAAEAGCISVSPFINDLESVVYPSDAESDNPDLQLCYTAQTYYTQHGLATRVKACAATSIEQILRLVGVHAHTIDPVHLDVMAVQWRSEAELRALSLFGQTQRSQYDGSLSYGNDKARFQRDFAASGAGRAAQGKLDRALDVFGEFQKKAERRIGDCDCGV</sequence>
<keyword evidence="2" id="KW-0808">Transferase</keyword>
<protein>
    <recommendedName>
        <fullName evidence="2">Transaldolase</fullName>
        <ecNumber evidence="2">2.2.1.2</ecNumber>
    </recommendedName>
</protein>
<keyword evidence="4" id="KW-1185">Reference proteome</keyword>
<proteinExistence type="predicted"/>
<evidence type="ECO:0000313" key="4">
    <source>
        <dbReference type="Proteomes" id="UP000188318"/>
    </source>
</evidence>
<dbReference type="PANTHER" id="PTHR10683">
    <property type="entry name" value="TRANSALDOLASE"/>
    <property type="match status" value="1"/>
</dbReference>
<dbReference type="GO" id="GO:0005975">
    <property type="term" value="P:carbohydrate metabolic process"/>
    <property type="evidence" value="ECO:0007669"/>
    <property type="project" value="InterPro"/>
</dbReference>
<dbReference type="EC" id="2.2.1.2" evidence="2"/>
<gene>
    <name evidence="3" type="ORF">ASPCADRAFT_3131</name>
</gene>
<dbReference type="Pfam" id="PF00923">
    <property type="entry name" value="TAL_FSA"/>
    <property type="match status" value="1"/>
</dbReference>
<dbReference type="Proteomes" id="UP000188318">
    <property type="component" value="Unassembled WGS sequence"/>
</dbReference>
<dbReference type="EMBL" id="KV907496">
    <property type="protein sequence ID" value="OOF98065.1"/>
    <property type="molecule type" value="Genomic_DNA"/>
</dbReference>
<dbReference type="OMA" id="FEVMAIR"/>
<dbReference type="InterPro" id="IPR013785">
    <property type="entry name" value="Aldolase_TIM"/>
</dbReference>
<dbReference type="PROSITE" id="PS00958">
    <property type="entry name" value="TRANSALDOLASE_2"/>
    <property type="match status" value="1"/>
</dbReference>
<dbReference type="Gene3D" id="3.20.20.70">
    <property type="entry name" value="Aldolase class I"/>
    <property type="match status" value="1"/>
</dbReference>
<keyword evidence="2" id="KW-0570">Pentose shunt</keyword>
<comment type="catalytic activity">
    <reaction evidence="2">
        <text>D-sedoheptulose 7-phosphate + D-glyceraldehyde 3-phosphate = D-erythrose 4-phosphate + beta-D-fructose 6-phosphate</text>
        <dbReference type="Rhea" id="RHEA:17053"/>
        <dbReference type="ChEBI" id="CHEBI:16897"/>
        <dbReference type="ChEBI" id="CHEBI:57483"/>
        <dbReference type="ChEBI" id="CHEBI:57634"/>
        <dbReference type="ChEBI" id="CHEBI:59776"/>
        <dbReference type="EC" id="2.2.1.2"/>
    </reaction>
</comment>
<dbReference type="OrthoDB" id="1711136at2759"/>
<name>A0A1R3RU89_ASPC5</name>
<dbReference type="SUPFAM" id="SSF51569">
    <property type="entry name" value="Aldolase"/>
    <property type="match status" value="1"/>
</dbReference>
<dbReference type="VEuPathDB" id="FungiDB:ASPCADRAFT_3131"/>
<organism evidence="3 4">
    <name type="scientific">Aspergillus carbonarius (strain ITEM 5010)</name>
    <dbReference type="NCBI Taxonomy" id="602072"/>
    <lineage>
        <taxon>Eukaryota</taxon>
        <taxon>Fungi</taxon>
        <taxon>Dikarya</taxon>
        <taxon>Ascomycota</taxon>
        <taxon>Pezizomycotina</taxon>
        <taxon>Eurotiomycetes</taxon>
        <taxon>Eurotiomycetidae</taxon>
        <taxon>Eurotiales</taxon>
        <taxon>Aspergillaceae</taxon>
        <taxon>Aspergillus</taxon>
        <taxon>Aspergillus subgen. Circumdati</taxon>
    </lineage>
</organism>
<dbReference type="UniPathway" id="UPA00115">
    <property type="reaction ID" value="UER00414"/>
</dbReference>
<comment type="function">
    <text evidence="2">Catalyzes the rate-limiting step of the non-oxidative phase in the pentose phosphate pathway. Catalyzes the reversible conversion of sedheptulose-7-phosphate and D-glyceraldehyde 3-phosphate into erythrose-4-phosphate and beta-D-fructose 6-phosphate.</text>
</comment>